<name>A0ABV6QSB3_9ACTN</name>
<dbReference type="EMBL" id="JBHLTC010000035">
    <property type="protein sequence ID" value="MFC0627506.1"/>
    <property type="molecule type" value="Genomic_DNA"/>
</dbReference>
<dbReference type="Pfam" id="PF12158">
    <property type="entry name" value="DUF3592"/>
    <property type="match status" value="1"/>
</dbReference>
<dbReference type="RefSeq" id="WP_380052372.1">
    <property type="nucleotide sequence ID" value="NZ_JBHLTC010000035.1"/>
</dbReference>
<keyword evidence="1" id="KW-1133">Transmembrane helix</keyword>
<gene>
    <name evidence="3" type="ORF">ACFFGN_25755</name>
</gene>
<feature type="domain" description="DUF3592" evidence="2">
    <location>
        <begin position="56"/>
        <end position="115"/>
    </location>
</feature>
<organism evidence="3 4">
    <name type="scientific">Kribbella deserti</name>
    <dbReference type="NCBI Taxonomy" id="1926257"/>
    <lineage>
        <taxon>Bacteria</taxon>
        <taxon>Bacillati</taxon>
        <taxon>Actinomycetota</taxon>
        <taxon>Actinomycetes</taxon>
        <taxon>Propionibacteriales</taxon>
        <taxon>Kribbellaceae</taxon>
        <taxon>Kribbella</taxon>
    </lineage>
</organism>
<comment type="caution">
    <text evidence="3">The sequence shown here is derived from an EMBL/GenBank/DDBJ whole genome shotgun (WGS) entry which is preliminary data.</text>
</comment>
<keyword evidence="4" id="KW-1185">Reference proteome</keyword>
<keyword evidence="1" id="KW-0812">Transmembrane</keyword>
<reference evidence="3 4" key="1">
    <citation type="submission" date="2024-09" db="EMBL/GenBank/DDBJ databases">
        <authorList>
            <person name="Sun Q."/>
            <person name="Mori K."/>
        </authorList>
    </citation>
    <scope>NUCLEOTIDE SEQUENCE [LARGE SCALE GENOMIC DNA]</scope>
    <source>
        <strain evidence="3 4">CGMCC 1.15906</strain>
    </source>
</reference>
<evidence type="ECO:0000259" key="2">
    <source>
        <dbReference type="Pfam" id="PF12158"/>
    </source>
</evidence>
<feature type="transmembrane region" description="Helical" evidence="1">
    <location>
        <begin position="25"/>
        <end position="44"/>
    </location>
</feature>
<dbReference type="Proteomes" id="UP001589890">
    <property type="component" value="Unassembled WGS sequence"/>
</dbReference>
<keyword evidence="1" id="KW-0472">Membrane</keyword>
<evidence type="ECO:0000313" key="4">
    <source>
        <dbReference type="Proteomes" id="UP001589890"/>
    </source>
</evidence>
<proteinExistence type="predicted"/>
<evidence type="ECO:0000313" key="3">
    <source>
        <dbReference type="EMBL" id="MFC0627506.1"/>
    </source>
</evidence>
<feature type="transmembrane region" description="Helical" evidence="1">
    <location>
        <begin position="123"/>
        <end position="144"/>
    </location>
</feature>
<sequence>MAKSNPGSAGGPSTLALIGLKGNGLWFWLVIGLGLTGWMVLRALDTPVPLDAPTVQGEVVRIQYGKRDRIEVRYTLPDGRQLKAGTAEYRLEDEVVGRKVLVRYNPDNPTDVAIGTAQKDTGFYWLIAGVFALLPLSALIALIVRTVARHGVF</sequence>
<evidence type="ECO:0000256" key="1">
    <source>
        <dbReference type="SAM" id="Phobius"/>
    </source>
</evidence>
<dbReference type="InterPro" id="IPR021994">
    <property type="entry name" value="DUF3592"/>
</dbReference>
<accession>A0ABV6QSB3</accession>
<protein>
    <submittedName>
        <fullName evidence="3">DUF3592 domain-containing protein</fullName>
    </submittedName>
</protein>